<dbReference type="PATRIC" id="fig|448.7.peg.145"/>
<organism evidence="2 3">
    <name type="scientific">Legionella erythra</name>
    <dbReference type="NCBI Taxonomy" id="448"/>
    <lineage>
        <taxon>Bacteria</taxon>
        <taxon>Pseudomonadati</taxon>
        <taxon>Pseudomonadota</taxon>
        <taxon>Gammaproteobacteria</taxon>
        <taxon>Legionellales</taxon>
        <taxon>Legionellaceae</taxon>
        <taxon>Legionella</taxon>
    </lineage>
</organism>
<dbReference type="NCBIfam" id="NF041949">
    <property type="entry name" value="THIVI_2564_fam"/>
    <property type="match status" value="1"/>
</dbReference>
<proteinExistence type="predicted"/>
<dbReference type="Proteomes" id="UP000054773">
    <property type="component" value="Unassembled WGS sequence"/>
</dbReference>
<feature type="transmembrane region" description="Helical" evidence="1">
    <location>
        <begin position="37"/>
        <end position="58"/>
    </location>
</feature>
<keyword evidence="1" id="KW-0472">Membrane</keyword>
<keyword evidence="3" id="KW-1185">Reference proteome</keyword>
<keyword evidence="1" id="KW-0812">Transmembrane</keyword>
<reference evidence="2 3" key="1">
    <citation type="submission" date="2015-11" db="EMBL/GenBank/DDBJ databases">
        <title>Genomic analysis of 38 Legionella species identifies large and diverse effector repertoires.</title>
        <authorList>
            <person name="Burstein D."/>
            <person name="Amaro F."/>
            <person name="Zusman T."/>
            <person name="Lifshitz Z."/>
            <person name="Cohen O."/>
            <person name="Gilbert J.A."/>
            <person name="Pupko T."/>
            <person name="Shuman H.A."/>
            <person name="Segal G."/>
        </authorList>
    </citation>
    <scope>NUCLEOTIDE SEQUENCE [LARGE SCALE GENOMIC DNA]</scope>
    <source>
        <strain evidence="2 3">SE-32A-C8</strain>
    </source>
</reference>
<accession>A0A0W0TX44</accession>
<dbReference type="AlphaFoldDB" id="A0A0W0TX44"/>
<protein>
    <recommendedName>
        <fullName evidence="4">Transmembrane protein</fullName>
    </recommendedName>
</protein>
<feature type="transmembrane region" description="Helical" evidence="1">
    <location>
        <begin position="7"/>
        <end position="25"/>
    </location>
</feature>
<evidence type="ECO:0008006" key="4">
    <source>
        <dbReference type="Google" id="ProtNLM"/>
    </source>
</evidence>
<keyword evidence="1" id="KW-1133">Transmembrane helix</keyword>
<sequence length="65" mass="7370">MAELLNLIALIIITGVLMWLVNVFIPMPGAIKTLLNVLVLIILILYILQFFGLIHTVLPTIRLFR</sequence>
<comment type="caution">
    <text evidence="2">The sequence shown here is derived from an EMBL/GenBank/DDBJ whole genome shotgun (WGS) entry which is preliminary data.</text>
</comment>
<evidence type="ECO:0000256" key="1">
    <source>
        <dbReference type="SAM" id="Phobius"/>
    </source>
</evidence>
<gene>
    <name evidence="2" type="ORF">Lery_0139</name>
</gene>
<dbReference type="EMBL" id="LNYA01000001">
    <property type="protein sequence ID" value="KTD00031.1"/>
    <property type="molecule type" value="Genomic_DNA"/>
</dbReference>
<dbReference type="RefSeq" id="WP_058525324.1">
    <property type="nucleotide sequence ID" value="NZ_CAAAHY010000004.1"/>
</dbReference>
<evidence type="ECO:0000313" key="2">
    <source>
        <dbReference type="EMBL" id="KTD00031.1"/>
    </source>
</evidence>
<dbReference type="InterPro" id="IPR049641">
    <property type="entry name" value="THIVI_2564-like"/>
</dbReference>
<name>A0A0W0TX44_LEGER</name>
<evidence type="ECO:0000313" key="3">
    <source>
        <dbReference type="Proteomes" id="UP000054773"/>
    </source>
</evidence>
<dbReference type="STRING" id="448.Lery_0139"/>